<dbReference type="Proteomes" id="UP000000925">
    <property type="component" value="Chromosome"/>
</dbReference>
<sequence>MKIEYISTQEFESEHRSVIHAEAEALIQDHLWWNEPLTLFDRIDYPHHLTGESNLIRDYLHDAFGPRREIERKDDVYLALIDYLKIIDVLEQLSEKHAIGWRLYFSKTTGNEVTIGFIEAGKAAPGVLQFMVDTLERYALSHDSLWDDAEKHRVYSKYFDETDSPIYNPL</sequence>
<evidence type="ECO:0000313" key="1">
    <source>
        <dbReference type="EMBL" id="ADE55901.1"/>
    </source>
</evidence>
<dbReference type="EMBL" id="CP001998">
    <property type="protein sequence ID" value="ADE55901.1"/>
    <property type="molecule type" value="Genomic_DNA"/>
</dbReference>
<organism evidence="1 2">
    <name type="scientific">Coraliomargarita akajimensis (strain DSM 45221 / IAM 15411 / JCM 23193 / KCTC 12865 / 04OKA010-24)</name>
    <dbReference type="NCBI Taxonomy" id="583355"/>
    <lineage>
        <taxon>Bacteria</taxon>
        <taxon>Pseudomonadati</taxon>
        <taxon>Verrucomicrobiota</taxon>
        <taxon>Opitutia</taxon>
        <taxon>Puniceicoccales</taxon>
        <taxon>Coraliomargaritaceae</taxon>
        <taxon>Coraliomargarita</taxon>
    </lineage>
</organism>
<gene>
    <name evidence="1" type="ordered locus">Caka_2888</name>
</gene>
<dbReference type="AlphaFoldDB" id="D5ER57"/>
<reference evidence="1 2" key="1">
    <citation type="journal article" date="2010" name="Stand. Genomic Sci.">
        <title>Complete genome sequence of Coraliomargarita akajimensis type strain (04OKA010-24).</title>
        <authorList>
            <person name="Mavromatis K."/>
            <person name="Abt B."/>
            <person name="Brambilla E."/>
            <person name="Lapidus A."/>
            <person name="Copeland A."/>
            <person name="Deshpande S."/>
            <person name="Nolan M."/>
            <person name="Lucas S."/>
            <person name="Tice H."/>
            <person name="Cheng J.F."/>
            <person name="Han C."/>
            <person name="Detter J.C."/>
            <person name="Woyke T."/>
            <person name="Goodwin L."/>
            <person name="Pitluck S."/>
            <person name="Held B."/>
            <person name="Brettin T."/>
            <person name="Tapia R."/>
            <person name="Ivanova N."/>
            <person name="Mikhailova N."/>
            <person name="Pati A."/>
            <person name="Liolios K."/>
            <person name="Chen A."/>
            <person name="Palaniappan K."/>
            <person name="Land M."/>
            <person name="Hauser L."/>
            <person name="Chang Y.J."/>
            <person name="Jeffries C.D."/>
            <person name="Rohde M."/>
            <person name="Goker M."/>
            <person name="Bristow J."/>
            <person name="Eisen J.A."/>
            <person name="Markowitz V."/>
            <person name="Hugenholtz P."/>
            <person name="Klenk H.P."/>
            <person name="Kyrpides N.C."/>
        </authorList>
    </citation>
    <scope>NUCLEOTIDE SEQUENCE [LARGE SCALE GENOMIC DNA]</scope>
    <source>
        <strain evidence="2">DSM 45221 / IAM 15411 / JCM 23193 / KCTC 12865</strain>
    </source>
</reference>
<dbReference type="HOGENOM" id="CLU_1568084_0_0_0"/>
<name>D5ER57_CORAD</name>
<dbReference type="STRING" id="583355.Caka_2888"/>
<dbReference type="KEGG" id="caa:Caka_2888"/>
<protein>
    <submittedName>
        <fullName evidence="1">Uncharacterized protein</fullName>
    </submittedName>
</protein>
<accession>D5ER57</accession>
<keyword evidence="2" id="KW-1185">Reference proteome</keyword>
<dbReference type="RefSeq" id="WP_013044623.1">
    <property type="nucleotide sequence ID" value="NC_014008.1"/>
</dbReference>
<proteinExistence type="predicted"/>
<dbReference type="eggNOG" id="ENOG502ZXEI">
    <property type="taxonomic scope" value="Bacteria"/>
</dbReference>
<evidence type="ECO:0000313" key="2">
    <source>
        <dbReference type="Proteomes" id="UP000000925"/>
    </source>
</evidence>